<name>A0ABQ9H1I5_9NEOP</name>
<keyword evidence="3" id="KW-1185">Reference proteome</keyword>
<feature type="region of interest" description="Disordered" evidence="1">
    <location>
        <begin position="506"/>
        <end position="526"/>
    </location>
</feature>
<organism evidence="2 3">
    <name type="scientific">Dryococelus australis</name>
    <dbReference type="NCBI Taxonomy" id="614101"/>
    <lineage>
        <taxon>Eukaryota</taxon>
        <taxon>Metazoa</taxon>
        <taxon>Ecdysozoa</taxon>
        <taxon>Arthropoda</taxon>
        <taxon>Hexapoda</taxon>
        <taxon>Insecta</taxon>
        <taxon>Pterygota</taxon>
        <taxon>Neoptera</taxon>
        <taxon>Polyneoptera</taxon>
        <taxon>Phasmatodea</taxon>
        <taxon>Verophasmatodea</taxon>
        <taxon>Anareolatae</taxon>
        <taxon>Phasmatidae</taxon>
        <taxon>Eurycanthinae</taxon>
        <taxon>Dryococelus</taxon>
    </lineage>
</organism>
<evidence type="ECO:0000313" key="3">
    <source>
        <dbReference type="Proteomes" id="UP001159363"/>
    </source>
</evidence>
<evidence type="ECO:0000313" key="2">
    <source>
        <dbReference type="EMBL" id="KAJ8878135.1"/>
    </source>
</evidence>
<protein>
    <submittedName>
        <fullName evidence="2">Uncharacterized protein</fullName>
    </submittedName>
</protein>
<accession>A0ABQ9H1I5</accession>
<reference evidence="2 3" key="1">
    <citation type="submission" date="2023-02" db="EMBL/GenBank/DDBJ databases">
        <title>LHISI_Scaffold_Assembly.</title>
        <authorList>
            <person name="Stuart O.P."/>
            <person name="Cleave R."/>
            <person name="Magrath M.J.L."/>
            <person name="Mikheyev A.S."/>
        </authorList>
    </citation>
    <scope>NUCLEOTIDE SEQUENCE [LARGE SCALE GENOMIC DNA]</scope>
    <source>
        <strain evidence="2">Daus_M_001</strain>
        <tissue evidence="2">Leg muscle</tissue>
    </source>
</reference>
<dbReference type="Proteomes" id="UP001159363">
    <property type="component" value="Chromosome 7"/>
</dbReference>
<proteinExistence type="predicted"/>
<comment type="caution">
    <text evidence="2">The sequence shown here is derived from an EMBL/GenBank/DDBJ whole genome shotgun (WGS) entry which is preliminary data.</text>
</comment>
<feature type="compositionally biased region" description="Basic and acidic residues" evidence="1">
    <location>
        <begin position="506"/>
        <end position="517"/>
    </location>
</feature>
<dbReference type="EMBL" id="JARBHB010000008">
    <property type="protein sequence ID" value="KAJ8878135.1"/>
    <property type="molecule type" value="Genomic_DNA"/>
</dbReference>
<evidence type="ECO:0000256" key="1">
    <source>
        <dbReference type="SAM" id="MobiDB-lite"/>
    </source>
</evidence>
<sequence length="857" mass="94001">MGSDELASAMCRRQFCQPAVLHCAGDKSPLPSVWEDGARPALRDSLPLRVDSRHLLFSPAVAIGRQLFRHAPFDCETVISRGHLCERVLSSPVQRPHLTTTTNKRTIMSGVSSLACCQLNKRTIMSGLSSLAYCQLNKRTIMSGLSSLAYCQLNKRTIMSGLSSLAYCQLNKRTIMSGVSSLAYCQLNKRTIMSGVSSLAYCQLNQRTIMSGLSSLAYYQLNKRTIMSGVSSLAYCQLNQGTIMSGLSSLAYCQLNQGTIMSGLSSLAYCQLNKRTIMLGLSSLAYCQLNKRTLMSGVSSLAYCQLNKRTIMSGVSSLAYCQLNKRTIMSGLSSLAYCQLNKRTIMSGLSSLAYCQLNKRTIMSGLSSLAYCQLNKRTIMSGLSSLAYCQLNQRTIMSGLSSLTYCQLNKRTIMSGLSSLAYCQLNQRNTRAARLRASHQGEPGSIPGRVTPGYSHVGIVPDDTSGWVFSGISHSSLSLHSALLYSHIISPLSPSALNTSLWNAREREKRETPEKIRRPTASSSTIPTCEYPGATPQWIEYDWPWPETIILFIRGAAVAERLACSPPNKPNRVQCPAVLLLDFHKWESRQTMPLVGGFFRGSPTFPALSFRHCSILTSITAIGYLIFAVKSRPNLFIHSLFLQTWLLTRSSLEVARLSYHLCATRVSSSVLVNLYSPTLTGSHTAAGAELQRLATVNLALWTTLLQEEKYSFYSEQHLINPCLTPMRSFIIDYEPVQICALPLCANLDNIDTGPRGIVVRLVSSHQGEPGSISGGVAPGFSHAGIVADDAARREIFSGISCFPCRCAFQRCSTPPLVPSSSALKTLMLRAAQITPLHDEEYSVHSLQPVQFCACTRC</sequence>
<gene>
    <name evidence="2" type="ORF">PR048_022602</name>
</gene>